<dbReference type="Proteomes" id="UP000800035">
    <property type="component" value="Unassembled WGS sequence"/>
</dbReference>
<gene>
    <name evidence="2" type="ORF">CC80DRAFT_210411</name>
</gene>
<proteinExistence type="predicted"/>
<evidence type="ECO:0000256" key="1">
    <source>
        <dbReference type="SAM" id="MobiDB-lite"/>
    </source>
</evidence>
<sequence length="131" mass="14261">MSCRACPGNAPHGWKGKAPRGCSKEPFDTEWSLTASLETIENLSPLGTISRLFLSRLPLQRLPTHPFIHSQSVYSSPAFALARLTELSASNTPPTTAYMHRKTGSRTRSAPSDQAESIQKDALPNSCSAYD</sequence>
<feature type="region of interest" description="Disordered" evidence="1">
    <location>
        <begin position="90"/>
        <end position="131"/>
    </location>
</feature>
<evidence type="ECO:0000313" key="2">
    <source>
        <dbReference type="EMBL" id="KAF1951371.1"/>
    </source>
</evidence>
<feature type="region of interest" description="Disordered" evidence="1">
    <location>
        <begin position="1"/>
        <end position="25"/>
    </location>
</feature>
<dbReference type="AlphaFoldDB" id="A0A6A5TFL6"/>
<reference evidence="2" key="1">
    <citation type="journal article" date="2020" name="Stud. Mycol.">
        <title>101 Dothideomycetes genomes: a test case for predicting lifestyles and emergence of pathogens.</title>
        <authorList>
            <person name="Haridas S."/>
            <person name="Albert R."/>
            <person name="Binder M."/>
            <person name="Bloem J."/>
            <person name="Labutti K."/>
            <person name="Salamov A."/>
            <person name="Andreopoulos B."/>
            <person name="Baker S."/>
            <person name="Barry K."/>
            <person name="Bills G."/>
            <person name="Bluhm B."/>
            <person name="Cannon C."/>
            <person name="Castanera R."/>
            <person name="Culley D."/>
            <person name="Daum C."/>
            <person name="Ezra D."/>
            <person name="Gonzalez J."/>
            <person name="Henrissat B."/>
            <person name="Kuo A."/>
            <person name="Liang C."/>
            <person name="Lipzen A."/>
            <person name="Lutzoni F."/>
            <person name="Magnuson J."/>
            <person name="Mondo S."/>
            <person name="Nolan M."/>
            <person name="Ohm R."/>
            <person name="Pangilinan J."/>
            <person name="Park H.-J."/>
            <person name="Ramirez L."/>
            <person name="Alfaro M."/>
            <person name="Sun H."/>
            <person name="Tritt A."/>
            <person name="Yoshinaga Y."/>
            <person name="Zwiers L.-H."/>
            <person name="Turgeon B."/>
            <person name="Goodwin S."/>
            <person name="Spatafora J."/>
            <person name="Crous P."/>
            <person name="Grigoriev I."/>
        </authorList>
    </citation>
    <scope>NUCLEOTIDE SEQUENCE</scope>
    <source>
        <strain evidence="2">CBS 675.92</strain>
    </source>
</reference>
<dbReference type="EMBL" id="ML977018">
    <property type="protein sequence ID" value="KAF1951371.1"/>
    <property type="molecule type" value="Genomic_DNA"/>
</dbReference>
<accession>A0A6A5TFL6</accession>
<keyword evidence="3" id="KW-1185">Reference proteome</keyword>
<protein>
    <submittedName>
        <fullName evidence="2">Uncharacterized protein</fullName>
    </submittedName>
</protein>
<organism evidence="2 3">
    <name type="scientific">Byssothecium circinans</name>
    <dbReference type="NCBI Taxonomy" id="147558"/>
    <lineage>
        <taxon>Eukaryota</taxon>
        <taxon>Fungi</taxon>
        <taxon>Dikarya</taxon>
        <taxon>Ascomycota</taxon>
        <taxon>Pezizomycotina</taxon>
        <taxon>Dothideomycetes</taxon>
        <taxon>Pleosporomycetidae</taxon>
        <taxon>Pleosporales</taxon>
        <taxon>Massarineae</taxon>
        <taxon>Massarinaceae</taxon>
        <taxon>Byssothecium</taxon>
    </lineage>
</organism>
<feature type="compositionally biased region" description="Polar residues" evidence="1">
    <location>
        <begin position="106"/>
        <end position="117"/>
    </location>
</feature>
<evidence type="ECO:0000313" key="3">
    <source>
        <dbReference type="Proteomes" id="UP000800035"/>
    </source>
</evidence>
<name>A0A6A5TFL6_9PLEO</name>